<gene>
    <name evidence="1" type="ORF">HNQ99_000505</name>
</gene>
<protein>
    <submittedName>
        <fullName evidence="1">Uncharacterized protein</fullName>
    </submittedName>
</protein>
<dbReference type="Proteomes" id="UP000575068">
    <property type="component" value="Unassembled WGS sequence"/>
</dbReference>
<evidence type="ECO:0000313" key="2">
    <source>
        <dbReference type="Proteomes" id="UP000575068"/>
    </source>
</evidence>
<keyword evidence="2" id="KW-1185">Reference proteome</keyword>
<proteinExistence type="predicted"/>
<accession>A0A840HRG1</accession>
<name>A0A840HRG1_9SPHN</name>
<comment type="caution">
    <text evidence="1">The sequence shown here is derived from an EMBL/GenBank/DDBJ whole genome shotgun (WGS) entry which is preliminary data.</text>
</comment>
<sequence length="75" mass="8310">MTDESHTIPAAKASGIGFGIADFYHWRDLFYFSVARISQNRLYSAAGPIAQERHWSDLAAIWNLRTACALGNAIP</sequence>
<evidence type="ECO:0000313" key="1">
    <source>
        <dbReference type="EMBL" id="MBB4640217.1"/>
    </source>
</evidence>
<dbReference type="AlphaFoldDB" id="A0A840HRG1"/>
<reference evidence="1 2" key="1">
    <citation type="submission" date="2020-08" db="EMBL/GenBank/DDBJ databases">
        <title>Genomic Encyclopedia of Type Strains, Phase IV (KMG-IV): sequencing the most valuable type-strain genomes for metagenomic binning, comparative biology and taxonomic classification.</title>
        <authorList>
            <person name="Goeker M."/>
        </authorList>
    </citation>
    <scope>NUCLEOTIDE SEQUENCE [LARGE SCALE GENOMIC DNA]</scope>
    <source>
        <strain evidence="1 2">DSM 7465</strain>
    </source>
</reference>
<dbReference type="EMBL" id="JACHOV010000002">
    <property type="protein sequence ID" value="MBB4640217.1"/>
    <property type="molecule type" value="Genomic_DNA"/>
</dbReference>
<organism evidence="1 2">
    <name type="scientific">Rhizorhapis suberifaciens</name>
    <name type="common">corky root of lettuce</name>
    <dbReference type="NCBI Taxonomy" id="13656"/>
    <lineage>
        <taxon>Bacteria</taxon>
        <taxon>Pseudomonadati</taxon>
        <taxon>Pseudomonadota</taxon>
        <taxon>Alphaproteobacteria</taxon>
        <taxon>Sphingomonadales</taxon>
        <taxon>Sphingomonadaceae</taxon>
        <taxon>Rhizorhapis</taxon>
    </lineage>
</organism>